<dbReference type="EMBL" id="SPVF01000090">
    <property type="protein sequence ID" value="TFW23901.1"/>
    <property type="molecule type" value="Genomic_DNA"/>
</dbReference>
<evidence type="ECO:0008006" key="3">
    <source>
        <dbReference type="Google" id="ProtNLM"/>
    </source>
</evidence>
<organism evidence="1 2">
    <name type="scientific">Zemynaea arenosa</name>
    <dbReference type="NCBI Taxonomy" id="2561931"/>
    <lineage>
        <taxon>Bacteria</taxon>
        <taxon>Pseudomonadati</taxon>
        <taxon>Pseudomonadota</taxon>
        <taxon>Betaproteobacteria</taxon>
        <taxon>Burkholderiales</taxon>
        <taxon>Oxalobacteraceae</taxon>
        <taxon>Telluria group</taxon>
        <taxon>Zemynaea</taxon>
    </lineage>
</organism>
<gene>
    <name evidence="1" type="ORF">E4L96_06390</name>
</gene>
<comment type="caution">
    <text evidence="1">The sequence shown here is derived from an EMBL/GenBank/DDBJ whole genome shotgun (WGS) entry which is preliminary data.</text>
</comment>
<dbReference type="RefSeq" id="WP_135206386.1">
    <property type="nucleotide sequence ID" value="NZ_SPVF01000090.1"/>
</dbReference>
<dbReference type="Proteomes" id="UP000298438">
    <property type="component" value="Unassembled WGS sequence"/>
</dbReference>
<sequence>MFPSLFLLSLHSGSSASMADSPIPPEGHRAILAVRAAAKGKDFVELKRWMVSDFLWSFGGDGDADQAIAAWKRDPEAMRELYRVTGQKCAFIRDTRTIQCPPNAGYHYRAGFKYTSDGWRMTYFVAGD</sequence>
<name>A0A4Y9SMX9_9BURK</name>
<protein>
    <recommendedName>
        <fullName evidence="3">Nuclear transport factor 2 family protein</fullName>
    </recommendedName>
</protein>
<reference evidence="1 2" key="1">
    <citation type="submission" date="2019-03" db="EMBL/GenBank/DDBJ databases">
        <title>Draft Genome Sequence of Massilia arenosa sp. nov., a Novel Massilia Species Isolated from a Sandy-loam Maize Soil.</title>
        <authorList>
            <person name="Raths R."/>
            <person name="Peta V."/>
            <person name="Bucking H."/>
        </authorList>
    </citation>
    <scope>NUCLEOTIDE SEQUENCE [LARGE SCALE GENOMIC DNA]</scope>
    <source>
        <strain evidence="1 2">MC02</strain>
    </source>
</reference>
<dbReference type="OrthoDB" id="8778784at2"/>
<evidence type="ECO:0000313" key="2">
    <source>
        <dbReference type="Proteomes" id="UP000298438"/>
    </source>
</evidence>
<evidence type="ECO:0000313" key="1">
    <source>
        <dbReference type="EMBL" id="TFW23901.1"/>
    </source>
</evidence>
<proteinExistence type="predicted"/>
<dbReference type="AlphaFoldDB" id="A0A4Y9SMX9"/>
<accession>A0A4Y9SMX9</accession>
<keyword evidence="2" id="KW-1185">Reference proteome</keyword>